<dbReference type="InterPro" id="IPR029058">
    <property type="entry name" value="AB_hydrolase_fold"/>
</dbReference>
<feature type="domain" description="CBM2" evidence="6">
    <location>
        <begin position="465"/>
        <end position="559"/>
    </location>
</feature>
<accession>A0ABP9SDZ3</accession>
<feature type="compositionally biased region" description="Pro residues" evidence="4">
    <location>
        <begin position="426"/>
        <end position="467"/>
    </location>
</feature>
<keyword evidence="2 5" id="KW-0732">Signal</keyword>
<dbReference type="EMBL" id="BAABJQ010000019">
    <property type="protein sequence ID" value="GAA5193652.1"/>
    <property type="molecule type" value="Genomic_DNA"/>
</dbReference>
<dbReference type="InterPro" id="IPR001919">
    <property type="entry name" value="CBD2"/>
</dbReference>
<keyword evidence="8" id="KW-1185">Reference proteome</keyword>
<protein>
    <recommendedName>
        <fullName evidence="6">CBM2 domain-containing protein</fullName>
    </recommendedName>
</protein>
<evidence type="ECO:0000313" key="8">
    <source>
        <dbReference type="Proteomes" id="UP001501570"/>
    </source>
</evidence>
<dbReference type="SUPFAM" id="SSF49384">
    <property type="entry name" value="Carbohydrate-binding domain"/>
    <property type="match status" value="1"/>
</dbReference>
<dbReference type="Proteomes" id="UP001501570">
    <property type="component" value="Unassembled WGS sequence"/>
</dbReference>
<evidence type="ECO:0000256" key="5">
    <source>
        <dbReference type="SAM" id="SignalP"/>
    </source>
</evidence>
<feature type="signal peptide" evidence="5">
    <location>
        <begin position="1"/>
        <end position="27"/>
    </location>
</feature>
<organism evidence="7 8">
    <name type="scientific">Rugosimonospora acidiphila</name>
    <dbReference type="NCBI Taxonomy" id="556531"/>
    <lineage>
        <taxon>Bacteria</taxon>
        <taxon>Bacillati</taxon>
        <taxon>Actinomycetota</taxon>
        <taxon>Actinomycetes</taxon>
        <taxon>Micromonosporales</taxon>
        <taxon>Micromonosporaceae</taxon>
        <taxon>Rugosimonospora</taxon>
    </lineage>
</organism>
<comment type="caution">
    <text evidence="7">The sequence shown here is derived from an EMBL/GenBank/DDBJ whole genome shotgun (WGS) entry which is preliminary data.</text>
</comment>
<gene>
    <name evidence="7" type="ORF">GCM10023322_56150</name>
</gene>
<evidence type="ECO:0000256" key="2">
    <source>
        <dbReference type="ARBA" id="ARBA00022729"/>
    </source>
</evidence>
<dbReference type="SUPFAM" id="SSF53474">
    <property type="entry name" value="alpha/beta-Hydrolases"/>
    <property type="match status" value="1"/>
</dbReference>
<dbReference type="Gene3D" id="3.40.50.1820">
    <property type="entry name" value="alpha/beta hydrolase"/>
    <property type="match status" value="1"/>
</dbReference>
<dbReference type="Gene3D" id="2.60.40.290">
    <property type="match status" value="1"/>
</dbReference>
<dbReference type="Pfam" id="PF22244">
    <property type="entry name" value="GCE_fung"/>
    <property type="match status" value="1"/>
</dbReference>
<evidence type="ECO:0000256" key="3">
    <source>
        <dbReference type="ARBA" id="ARBA00022801"/>
    </source>
</evidence>
<evidence type="ECO:0000313" key="7">
    <source>
        <dbReference type="EMBL" id="GAA5193652.1"/>
    </source>
</evidence>
<feature type="chain" id="PRO_5046061386" description="CBM2 domain-containing protein" evidence="5">
    <location>
        <begin position="28"/>
        <end position="559"/>
    </location>
</feature>
<evidence type="ECO:0000256" key="1">
    <source>
        <dbReference type="ARBA" id="ARBA00022487"/>
    </source>
</evidence>
<proteinExistence type="predicted"/>
<evidence type="ECO:0000259" key="6">
    <source>
        <dbReference type="PROSITE" id="PS51173"/>
    </source>
</evidence>
<evidence type="ECO:0000256" key="4">
    <source>
        <dbReference type="SAM" id="MobiDB-lite"/>
    </source>
</evidence>
<dbReference type="InterPro" id="IPR008965">
    <property type="entry name" value="CBM2/CBM3_carb-bd_dom_sf"/>
</dbReference>
<dbReference type="InterPro" id="IPR054579">
    <property type="entry name" value="GCE-like_dom"/>
</dbReference>
<dbReference type="SMART" id="SM00637">
    <property type="entry name" value="CBD_II"/>
    <property type="match status" value="1"/>
</dbReference>
<keyword evidence="1" id="KW-0719">Serine esterase</keyword>
<reference evidence="8" key="1">
    <citation type="journal article" date="2019" name="Int. J. Syst. Evol. Microbiol.">
        <title>The Global Catalogue of Microorganisms (GCM) 10K type strain sequencing project: providing services to taxonomists for standard genome sequencing and annotation.</title>
        <authorList>
            <consortium name="The Broad Institute Genomics Platform"/>
            <consortium name="The Broad Institute Genome Sequencing Center for Infectious Disease"/>
            <person name="Wu L."/>
            <person name="Ma J."/>
        </authorList>
    </citation>
    <scope>NUCLEOTIDE SEQUENCE [LARGE SCALE GENOMIC DNA]</scope>
    <source>
        <strain evidence="8">JCM 18304</strain>
    </source>
</reference>
<keyword evidence="3" id="KW-0378">Hydrolase</keyword>
<feature type="region of interest" description="Disordered" evidence="4">
    <location>
        <begin position="411"/>
        <end position="472"/>
    </location>
</feature>
<name>A0ABP9SDZ3_9ACTN</name>
<dbReference type="PROSITE" id="PS51173">
    <property type="entry name" value="CBM2"/>
    <property type="match status" value="1"/>
</dbReference>
<dbReference type="InterPro" id="IPR012291">
    <property type="entry name" value="CBM2_carb-bd_dom_sf"/>
</dbReference>
<sequence length="559" mass="57563">MRISLARSKIRWRVIALAIAALTVAGAATVVARTTTAEAAAPAPIGVEDEGASCPVSLPGSLTSNAKLPDPFKKLDGTRISTQSEWTCRREEIEQLAEKYVYGTKPAKPASVTGTVSRTGITVNVSDNGRSASFSASVSLPSGTGPFPAVVVFAGLGADTSTIQGAGVAVINYNPLSVGAEGTPRTNKQGAFYTLYGSSSSTGLLMAWAWGVSRIIDVIQQSGGSILKADALGVTGCSRYGKGAFVTGAFDERIALTMPIESGSGGAPIFRGIPGESGSQPLSSAYSEQPWLGDAFSSFTGNPNTLPVDTHEMVAMVAPRGLFMMENPHIDWLAAKSGSVAALGGAEVYKALGAGDNISYWSDIQDGTHCAVRPEWKTPLQQNLQKFLLRTGNAAGVIRVSSLKSGNLADWRDWTTPTLTGGTPTSAPPTSAPPTSAPPTSAPPTSAPPTSAPPTSAPPTSAPPTSAPPASCTASMVAGTVWGDRYNTAVNVTGSSNWVVTVTITAPQKISSTWNISASWDSSGNVMTARPNGNGNSFGFTTMFNGNTGARPRVSCRVG</sequence>